<gene>
    <name evidence="1" type="ORF">FM038_017130</name>
</gene>
<name>A0ABX6V936_9GAMM</name>
<organism evidence="1 2">
    <name type="scientific">Shewanella eurypsychrophilus</name>
    <dbReference type="NCBI Taxonomy" id="2593656"/>
    <lineage>
        <taxon>Bacteria</taxon>
        <taxon>Pseudomonadati</taxon>
        <taxon>Pseudomonadota</taxon>
        <taxon>Gammaproteobacteria</taxon>
        <taxon>Alteromonadales</taxon>
        <taxon>Shewanellaceae</taxon>
        <taxon>Shewanella</taxon>
    </lineage>
</organism>
<evidence type="ECO:0000313" key="1">
    <source>
        <dbReference type="EMBL" id="QPG58943.1"/>
    </source>
</evidence>
<proteinExistence type="predicted"/>
<evidence type="ECO:0000313" key="2">
    <source>
        <dbReference type="Proteomes" id="UP000316416"/>
    </source>
</evidence>
<dbReference type="RefSeq" id="WP_142874564.1">
    <property type="nucleotide sequence ID" value="NZ_CP045503.2"/>
</dbReference>
<keyword evidence="2" id="KW-1185">Reference proteome</keyword>
<reference evidence="1" key="1">
    <citation type="submission" date="2021-07" db="EMBL/GenBank/DDBJ databases">
        <title>Shewanella sp. YLB-07 whole genome sequence.</title>
        <authorList>
            <person name="Yu L."/>
        </authorList>
    </citation>
    <scope>NUCLEOTIDE SEQUENCE</scope>
    <source>
        <strain evidence="1">YLB-08</strain>
    </source>
</reference>
<dbReference type="Proteomes" id="UP000316416">
    <property type="component" value="Chromosome"/>
</dbReference>
<dbReference type="EMBL" id="CP045503">
    <property type="protein sequence ID" value="QPG58943.1"/>
    <property type="molecule type" value="Genomic_DNA"/>
</dbReference>
<sequence length="279" mass="31653">MKNIRLLIENVYDTAELSLATGTEAGAMVLANTQQYGNELRFVSTDITAVVIAGNFTLAKLMSGFIIHRHNLSNTAKIRLEIFDDRNQTGKRVYDSGLLNAVPQTVYNDWDWRIKPIVSSPFDHWSLRFSQLWFDEVFGLSFRLTINDPDNTAGEIELTRAYMGRTFEPRVNFAWGQKSQLLSSSKQVRTDGGSIYSKMSKKYRRVDVALNHINSSERPHLFNALNYVGTEKDFFVSLYPEQGDQQELESAFAGKFTDTPPLTHAGFNRTQSALTIEEC</sequence>
<accession>A0ABX6V936</accession>
<protein>
    <submittedName>
        <fullName evidence="1">Uncharacterized protein</fullName>
    </submittedName>
</protein>